<evidence type="ECO:0000256" key="2">
    <source>
        <dbReference type="SAM" id="MobiDB-lite"/>
    </source>
</evidence>
<feature type="domain" description="MJ1316 RNA cyclic group end recognition" evidence="3">
    <location>
        <begin position="6"/>
        <end position="44"/>
    </location>
</feature>
<feature type="coiled-coil region" evidence="1">
    <location>
        <begin position="118"/>
        <end position="170"/>
    </location>
</feature>
<dbReference type="Proteomes" id="UP000789572">
    <property type="component" value="Unassembled WGS sequence"/>
</dbReference>
<feature type="compositionally biased region" description="Low complexity" evidence="2">
    <location>
        <begin position="58"/>
        <end position="81"/>
    </location>
</feature>
<keyword evidence="5" id="KW-1185">Reference proteome</keyword>
<evidence type="ECO:0000313" key="5">
    <source>
        <dbReference type="Proteomes" id="UP000789572"/>
    </source>
</evidence>
<proteinExistence type="predicted"/>
<dbReference type="OrthoDB" id="10263155at2759"/>
<organism evidence="4 5">
    <name type="scientific">Paraglomus occultum</name>
    <dbReference type="NCBI Taxonomy" id="144539"/>
    <lineage>
        <taxon>Eukaryota</taxon>
        <taxon>Fungi</taxon>
        <taxon>Fungi incertae sedis</taxon>
        <taxon>Mucoromycota</taxon>
        <taxon>Glomeromycotina</taxon>
        <taxon>Glomeromycetes</taxon>
        <taxon>Paraglomerales</taxon>
        <taxon>Paraglomeraceae</taxon>
        <taxon>Paraglomus</taxon>
    </lineage>
</organism>
<dbReference type="EMBL" id="CAJVPJ010001150">
    <property type="protein sequence ID" value="CAG8578298.1"/>
    <property type="molecule type" value="Genomic_DNA"/>
</dbReference>
<protein>
    <submittedName>
        <fullName evidence="4">10667_t:CDS:1</fullName>
    </submittedName>
</protein>
<keyword evidence="1" id="KW-0175">Coiled coil</keyword>
<dbReference type="InterPro" id="IPR040459">
    <property type="entry name" value="MJ1316"/>
</dbReference>
<feature type="region of interest" description="Disordered" evidence="2">
    <location>
        <begin position="57"/>
        <end position="111"/>
    </location>
</feature>
<dbReference type="AlphaFoldDB" id="A0A9N9G357"/>
<dbReference type="Pfam" id="PF04457">
    <property type="entry name" value="MJ1316"/>
    <property type="match status" value="1"/>
</dbReference>
<accession>A0A9N9G357</accession>
<reference evidence="4" key="1">
    <citation type="submission" date="2021-06" db="EMBL/GenBank/DDBJ databases">
        <authorList>
            <person name="Kallberg Y."/>
            <person name="Tangrot J."/>
            <person name="Rosling A."/>
        </authorList>
    </citation>
    <scope>NUCLEOTIDE SEQUENCE</scope>
    <source>
        <strain evidence="4">IA702</strain>
    </source>
</reference>
<sequence>MIARWKRFLGIMEKTREAFETDEIPFHRIRYFKSMATNEIIWDRKKRIDLITRSYKGPLSAESAPSPSPTLSETTAEEPSSQETSPPTTRRKTPYPEPAAQPVFSTRSKKEYIKRRRAKTQKKMIEAARLELAEEERVKREHDMMLEDKLREVQERIEKFNSMKAFLENTQSVSTN</sequence>
<evidence type="ECO:0000259" key="3">
    <source>
        <dbReference type="Pfam" id="PF04457"/>
    </source>
</evidence>
<evidence type="ECO:0000313" key="4">
    <source>
        <dbReference type="EMBL" id="CAG8578298.1"/>
    </source>
</evidence>
<comment type="caution">
    <text evidence="4">The sequence shown here is derived from an EMBL/GenBank/DDBJ whole genome shotgun (WGS) entry which is preliminary data.</text>
</comment>
<name>A0A9N9G357_9GLOM</name>
<gene>
    <name evidence="4" type="ORF">POCULU_LOCUS6353</name>
</gene>
<evidence type="ECO:0000256" key="1">
    <source>
        <dbReference type="SAM" id="Coils"/>
    </source>
</evidence>